<dbReference type="InParanoid" id="A0A6I9RWH6"/>
<dbReference type="RefSeq" id="XP_010933041.1">
    <property type="nucleotide sequence ID" value="XM_010934739.3"/>
</dbReference>
<dbReference type="Gene3D" id="2.100.10.30">
    <property type="entry name" value="Jacalin-like lectin domain"/>
    <property type="match status" value="1"/>
</dbReference>
<dbReference type="AlphaFoldDB" id="A0A6I9RWH6"/>
<name>A0A6I9RWH6_ELAGV</name>
<evidence type="ECO:0000259" key="2">
    <source>
        <dbReference type="PROSITE" id="PS51752"/>
    </source>
</evidence>
<dbReference type="InterPro" id="IPR036404">
    <property type="entry name" value="Jacalin-like_lectin_dom_sf"/>
</dbReference>
<sequence length="175" mass="18579">MAKVVEAGPFGGSGDDIVDMGAADRLPEIKIRSGIAAKVVKVGPFGGSFGDMFDMGAADQLLEIKIRSGIAVDAIIITYLVNGRIETRRFGGEGGEESLQLKFRPGEFLIEMSGSSSRHGFISSLNFRTNFDTNVPLVPEEDTPFSVSVVNSKIVGFFGRSADVLHAIGVNVVPT</sequence>
<evidence type="ECO:0000313" key="4">
    <source>
        <dbReference type="RefSeq" id="XP_010933041.1"/>
    </source>
</evidence>
<evidence type="ECO:0000313" key="3">
    <source>
        <dbReference type="Proteomes" id="UP000504607"/>
    </source>
</evidence>
<reference evidence="4" key="1">
    <citation type="submission" date="2025-08" db="UniProtKB">
        <authorList>
            <consortium name="RefSeq"/>
        </authorList>
    </citation>
    <scope>IDENTIFICATION</scope>
</reference>
<dbReference type="SUPFAM" id="SSF51101">
    <property type="entry name" value="Mannose-binding lectins"/>
    <property type="match status" value="1"/>
</dbReference>
<dbReference type="GO" id="GO:0030246">
    <property type="term" value="F:carbohydrate binding"/>
    <property type="evidence" value="ECO:0007669"/>
    <property type="project" value="UniProtKB-KW"/>
</dbReference>
<gene>
    <name evidence="4" type="primary">LOC105053528</name>
</gene>
<dbReference type="PANTHER" id="PTHR46506">
    <property type="entry name" value="OS05G0143600 PROTEIN"/>
    <property type="match status" value="1"/>
</dbReference>
<accession>A0A6I9RWH6</accession>
<dbReference type="Proteomes" id="UP000504607">
    <property type="component" value="Chromosome 1"/>
</dbReference>
<keyword evidence="3" id="KW-1185">Reference proteome</keyword>
<dbReference type="InterPro" id="IPR001229">
    <property type="entry name" value="Jacalin-like_lectin_dom"/>
</dbReference>
<dbReference type="SMART" id="SM00915">
    <property type="entry name" value="Jacalin"/>
    <property type="match status" value="1"/>
</dbReference>
<organism evidence="3 4">
    <name type="scientific">Elaeis guineensis var. tenera</name>
    <name type="common">Oil palm</name>
    <dbReference type="NCBI Taxonomy" id="51953"/>
    <lineage>
        <taxon>Eukaryota</taxon>
        <taxon>Viridiplantae</taxon>
        <taxon>Streptophyta</taxon>
        <taxon>Embryophyta</taxon>
        <taxon>Tracheophyta</taxon>
        <taxon>Spermatophyta</taxon>
        <taxon>Magnoliopsida</taxon>
        <taxon>Liliopsida</taxon>
        <taxon>Arecaceae</taxon>
        <taxon>Arecoideae</taxon>
        <taxon>Cocoseae</taxon>
        <taxon>Elaeidinae</taxon>
        <taxon>Elaeis</taxon>
    </lineage>
</organism>
<proteinExistence type="predicted"/>
<protein>
    <submittedName>
        <fullName evidence="4">Jacalin-related lectin 19</fullName>
    </submittedName>
</protein>
<dbReference type="GeneID" id="105053528"/>
<dbReference type="KEGG" id="egu:105053528"/>
<dbReference type="PROSITE" id="PS51752">
    <property type="entry name" value="JACALIN_LECTIN"/>
    <property type="match status" value="1"/>
</dbReference>
<dbReference type="OrthoDB" id="4325201at2759"/>
<feature type="domain" description="Jacalin-type lectin" evidence="2">
    <location>
        <begin position="39"/>
        <end position="174"/>
    </location>
</feature>
<dbReference type="Pfam" id="PF01419">
    <property type="entry name" value="Jacalin"/>
    <property type="match status" value="1"/>
</dbReference>
<evidence type="ECO:0000256" key="1">
    <source>
        <dbReference type="ARBA" id="ARBA00022734"/>
    </source>
</evidence>
<keyword evidence="1" id="KW-0430">Lectin</keyword>